<dbReference type="InterPro" id="IPR037274">
    <property type="entry name" value="Znf_CHY_sf"/>
</dbReference>
<sequence length="124" mass="13868">MTDRADAGDSTATDDHALDVPLRGVEVDAETRCRHYRTDRDVVAIALPCCETFYPCIECHEALADHEASRWPPARFDEPAVLCGRCGAQLSIAAYLDCDHRCPQCDGGFNPGCRHHWDRYFAVE</sequence>
<evidence type="ECO:0000259" key="4">
    <source>
        <dbReference type="PROSITE" id="PS51266"/>
    </source>
</evidence>
<evidence type="ECO:0000313" key="5">
    <source>
        <dbReference type="EMBL" id="EMA46959.1"/>
    </source>
</evidence>
<dbReference type="PIRSF" id="PIRSF017292">
    <property type="entry name" value="UCP017292_Znf_CHY"/>
    <property type="match status" value="1"/>
</dbReference>
<proteinExistence type="predicted"/>
<comment type="caution">
    <text evidence="5">The sequence shown here is derived from an EMBL/GenBank/DDBJ whole genome shotgun (WGS) entry which is preliminary data.</text>
</comment>
<accession>M0MQE0</accession>
<dbReference type="Proteomes" id="UP000011669">
    <property type="component" value="Unassembled WGS sequence"/>
</dbReference>
<gene>
    <name evidence="5" type="ORF">C449_02964</name>
</gene>
<protein>
    <submittedName>
        <fullName evidence="5">Zinc finger CHY domain protein</fullName>
    </submittedName>
</protein>
<evidence type="ECO:0000256" key="2">
    <source>
        <dbReference type="ARBA" id="ARBA00022771"/>
    </source>
</evidence>
<dbReference type="AlphaFoldDB" id="M0MQE0"/>
<dbReference type="InterPro" id="IPR016694">
    <property type="entry name" value="UCP017292"/>
</dbReference>
<keyword evidence="1" id="KW-0479">Metal-binding</keyword>
<dbReference type="SUPFAM" id="SSF161219">
    <property type="entry name" value="CHY zinc finger-like"/>
    <property type="match status" value="1"/>
</dbReference>
<dbReference type="RefSeq" id="WP_006076415.1">
    <property type="nucleotide sequence ID" value="NZ_AOMD01000011.1"/>
</dbReference>
<dbReference type="Pfam" id="PF05495">
    <property type="entry name" value="zf-CHY"/>
    <property type="match status" value="1"/>
</dbReference>
<keyword evidence="3" id="KW-0862">Zinc</keyword>
<name>M0MQE0_9EURY</name>
<keyword evidence="6" id="KW-1185">Reference proteome</keyword>
<dbReference type="PANTHER" id="PTHR28082">
    <property type="entry name" value="ZINC FINGER PROTEIN"/>
    <property type="match status" value="1"/>
</dbReference>
<keyword evidence="2" id="KW-0863">Zinc-finger</keyword>
<dbReference type="GO" id="GO:0008270">
    <property type="term" value="F:zinc ion binding"/>
    <property type="evidence" value="ECO:0007669"/>
    <property type="project" value="UniProtKB-KW"/>
</dbReference>
<dbReference type="EMBL" id="AOMD01000011">
    <property type="protein sequence ID" value="EMA46959.1"/>
    <property type="molecule type" value="Genomic_DNA"/>
</dbReference>
<dbReference type="OrthoDB" id="189683at2157"/>
<dbReference type="InterPro" id="IPR008913">
    <property type="entry name" value="Znf_CHY"/>
</dbReference>
<dbReference type="InterPro" id="IPR052604">
    <property type="entry name" value="Mito_Tim_assembly_helper"/>
</dbReference>
<dbReference type="PATRIC" id="fig|1227455.4.peg.604"/>
<evidence type="ECO:0000313" key="6">
    <source>
        <dbReference type="Proteomes" id="UP000011669"/>
    </source>
</evidence>
<dbReference type="STRING" id="1227455.C449_02964"/>
<organism evidence="5 6">
    <name type="scientific">Halococcus saccharolyticus DSM 5350</name>
    <dbReference type="NCBI Taxonomy" id="1227455"/>
    <lineage>
        <taxon>Archaea</taxon>
        <taxon>Methanobacteriati</taxon>
        <taxon>Methanobacteriota</taxon>
        <taxon>Stenosarchaea group</taxon>
        <taxon>Halobacteria</taxon>
        <taxon>Halobacteriales</taxon>
        <taxon>Halococcaceae</taxon>
        <taxon>Halococcus</taxon>
    </lineage>
</organism>
<evidence type="ECO:0000256" key="1">
    <source>
        <dbReference type="ARBA" id="ARBA00022723"/>
    </source>
</evidence>
<dbReference type="PROSITE" id="PS51266">
    <property type="entry name" value="ZF_CHY"/>
    <property type="match status" value="1"/>
</dbReference>
<feature type="domain" description="CHY-type" evidence="4">
    <location>
        <begin position="26"/>
        <end position="107"/>
    </location>
</feature>
<dbReference type="InParanoid" id="M0MQE0"/>
<reference evidence="5 6" key="1">
    <citation type="journal article" date="2014" name="PLoS Genet.">
        <title>Phylogenetically driven sequencing of extremely halophilic archaea reveals strategies for static and dynamic osmo-response.</title>
        <authorList>
            <person name="Becker E.A."/>
            <person name="Seitzer P.M."/>
            <person name="Tritt A."/>
            <person name="Larsen D."/>
            <person name="Krusor M."/>
            <person name="Yao A.I."/>
            <person name="Wu D."/>
            <person name="Madern D."/>
            <person name="Eisen J.A."/>
            <person name="Darling A.E."/>
            <person name="Facciotti M.T."/>
        </authorList>
    </citation>
    <scope>NUCLEOTIDE SEQUENCE [LARGE SCALE GENOMIC DNA]</scope>
    <source>
        <strain evidence="5 6">DSM 5350</strain>
    </source>
</reference>
<dbReference type="PANTHER" id="PTHR28082:SF1">
    <property type="entry name" value="HELPER OF TIM PROTEIN 13"/>
    <property type="match status" value="1"/>
</dbReference>
<dbReference type="GO" id="GO:0045041">
    <property type="term" value="P:protein import into mitochondrial intermembrane space"/>
    <property type="evidence" value="ECO:0007669"/>
    <property type="project" value="TreeGrafter"/>
</dbReference>
<evidence type="ECO:0000256" key="3">
    <source>
        <dbReference type="ARBA" id="ARBA00022833"/>
    </source>
</evidence>